<protein>
    <submittedName>
        <fullName evidence="2">Uncharacterized protein</fullName>
    </submittedName>
</protein>
<proteinExistence type="predicted"/>
<name>A0A495R7Q1_9EURY</name>
<comment type="caution">
    <text evidence="2">The sequence shown here is derived from an EMBL/GenBank/DDBJ whole genome shotgun (WGS) entry which is preliminary data.</text>
</comment>
<reference evidence="2 3" key="1">
    <citation type="submission" date="2018-10" db="EMBL/GenBank/DDBJ databases">
        <title>Genomic Encyclopedia of Archaeal and Bacterial Type Strains, Phase II (KMG-II): from individual species to whole genera.</title>
        <authorList>
            <person name="Goeker M."/>
        </authorList>
    </citation>
    <scope>NUCLEOTIDE SEQUENCE [LARGE SCALE GENOMIC DNA]</scope>
    <source>
        <strain evidence="2 3">DSM 11927</strain>
    </source>
</reference>
<dbReference type="AlphaFoldDB" id="A0A495R7Q1"/>
<evidence type="ECO:0000313" key="3">
    <source>
        <dbReference type="Proteomes" id="UP000268233"/>
    </source>
</evidence>
<gene>
    <name evidence="2" type="ORF">BDK61_2690</name>
</gene>
<accession>A0A495R7Q1</accession>
<feature type="transmembrane region" description="Helical" evidence="1">
    <location>
        <begin position="32"/>
        <end position="50"/>
    </location>
</feature>
<dbReference type="Proteomes" id="UP000268233">
    <property type="component" value="Unassembled WGS sequence"/>
</dbReference>
<feature type="transmembrane region" description="Helical" evidence="1">
    <location>
        <begin position="7"/>
        <end position="26"/>
    </location>
</feature>
<evidence type="ECO:0000256" key="1">
    <source>
        <dbReference type="SAM" id="Phobius"/>
    </source>
</evidence>
<keyword evidence="1" id="KW-0472">Membrane</keyword>
<keyword evidence="1" id="KW-1133">Transmembrane helix</keyword>
<keyword evidence="1" id="KW-0812">Transmembrane</keyword>
<organism evidence="2 3">
    <name type="scientific">Haloarcula quadrata</name>
    <dbReference type="NCBI Taxonomy" id="182779"/>
    <lineage>
        <taxon>Archaea</taxon>
        <taxon>Methanobacteriati</taxon>
        <taxon>Methanobacteriota</taxon>
        <taxon>Stenosarchaea group</taxon>
        <taxon>Halobacteria</taxon>
        <taxon>Halobacteriales</taxon>
        <taxon>Haloarculaceae</taxon>
        <taxon>Haloarcula</taxon>
    </lineage>
</organism>
<keyword evidence="3" id="KW-1185">Reference proteome</keyword>
<dbReference type="EMBL" id="RBWW01000001">
    <property type="protein sequence ID" value="RKS83343.1"/>
    <property type="molecule type" value="Genomic_DNA"/>
</dbReference>
<sequence>MRGSPNWLVFTLVSAAVGAVVVYVFGPADTRVVSSLAAGTVVFAMFTIGVKVSNKKVKQTLLDILSLLP</sequence>
<evidence type="ECO:0000313" key="2">
    <source>
        <dbReference type="EMBL" id="RKS83343.1"/>
    </source>
</evidence>